<gene>
    <name evidence="1" type="ORF">E5331_14465</name>
</gene>
<accession>A0AC61REU6</accession>
<protein>
    <submittedName>
        <fullName evidence="1">AAA family ATPase</fullName>
    </submittedName>
</protein>
<comment type="caution">
    <text evidence="1">The sequence shown here is derived from an EMBL/GenBank/DDBJ whole genome shotgun (WGS) entry which is preliminary data.</text>
</comment>
<name>A0AC61REU6_9BACT</name>
<organism evidence="1 2">
    <name type="scientific">Lepagella muris</name>
    <dbReference type="NCBI Taxonomy" id="3032870"/>
    <lineage>
        <taxon>Bacteria</taxon>
        <taxon>Pseudomonadati</taxon>
        <taxon>Bacteroidota</taxon>
        <taxon>Bacteroidia</taxon>
        <taxon>Bacteroidales</taxon>
        <taxon>Muribaculaceae</taxon>
        <taxon>Lepagella</taxon>
    </lineage>
</organism>
<sequence length="399" mass="46168">MEILFDTMERLLSLTSLEIVRSCMDTIKWNRRLISLRGSRGVGKTTLMLQYVKLHYPAGSRKALYCSVDNIYFATHSILELAENFYKYGGEMLLLDEIHKYNGWSREIKEIYDSLPTLKVVISGSSVLNIINADADLSRRCRNHDIYGLSFREYLKFYRNLDFPVYSIEDLLHQAPEICNKVNEVCRPLSEFEKYNKAGYFPFFEDDVEDYYYTLQNVSNYIIEQELPSLCGIDSSYARKIKALLCVVATGVPYEVDLTKLSQMIGLARTTTLDYLQKLEKAQLLTLLYSDTINVKKMQKPDKMYLQNTNLLQAYSLRRPHIGTVRETFAVLHMRVGHSVEYGKEHGDFVVDGKYTFEVGGKDKSFKQIADIPDSYLLVDEIEYAVGNRLPLWLIGFLY</sequence>
<evidence type="ECO:0000313" key="2">
    <source>
        <dbReference type="Proteomes" id="UP000306319"/>
    </source>
</evidence>
<proteinExistence type="predicted"/>
<dbReference type="EMBL" id="SRYB01000024">
    <property type="protein sequence ID" value="TGY77505.1"/>
    <property type="molecule type" value="Genomic_DNA"/>
</dbReference>
<dbReference type="Proteomes" id="UP000306319">
    <property type="component" value="Unassembled WGS sequence"/>
</dbReference>
<evidence type="ECO:0000313" key="1">
    <source>
        <dbReference type="EMBL" id="TGY77505.1"/>
    </source>
</evidence>
<keyword evidence="2" id="KW-1185">Reference proteome</keyword>
<reference evidence="1" key="1">
    <citation type="submission" date="2019-04" db="EMBL/GenBank/DDBJ databases">
        <title>Microbes associate with the intestines of laboratory mice.</title>
        <authorList>
            <person name="Navarre W."/>
            <person name="Wong E."/>
            <person name="Huang K."/>
            <person name="Tropini C."/>
            <person name="Ng K."/>
            <person name="Yu B."/>
        </authorList>
    </citation>
    <scope>NUCLEOTIDE SEQUENCE</scope>
    <source>
        <strain evidence="1">NM04_E33</strain>
    </source>
</reference>